<reference evidence="1 2" key="1">
    <citation type="submission" date="2015-11" db="EMBL/GenBank/DDBJ databases">
        <title>Expanding the genomic diversity of Burkholderia species for the development of highly accurate diagnostics.</title>
        <authorList>
            <person name="Sahl J."/>
            <person name="Keim P."/>
            <person name="Wagner D."/>
        </authorList>
    </citation>
    <scope>NUCLEOTIDE SEQUENCE [LARGE SCALE GENOMIC DNA]</scope>
    <source>
        <strain evidence="1 2">MSMB1301WGS</strain>
    </source>
</reference>
<accession>A0A119DKT7</accession>
<protein>
    <submittedName>
        <fullName evidence="1">Hcp1 family type VI secretion system effector</fullName>
    </submittedName>
</protein>
<comment type="caution">
    <text evidence="1">The sequence shown here is derived from an EMBL/GenBank/DDBJ whole genome shotgun (WGS) entry which is preliminary data.</text>
</comment>
<dbReference type="PANTHER" id="PTHR34319:SF6">
    <property type="entry name" value="MAJOR EXPORTED PROTEIN"/>
    <property type="match status" value="1"/>
</dbReference>
<dbReference type="PANTHER" id="PTHR34319">
    <property type="entry name" value="MAJOR EXPORTED PROTEIN"/>
    <property type="match status" value="1"/>
</dbReference>
<dbReference type="InterPro" id="IPR052947">
    <property type="entry name" value="T6SS_Hcp1_domain"/>
</dbReference>
<dbReference type="InterPro" id="IPR008514">
    <property type="entry name" value="T6SS_Hcp"/>
</dbReference>
<dbReference type="Gene3D" id="2.30.110.20">
    <property type="entry name" value="Hcp1-like"/>
    <property type="match status" value="1"/>
</dbReference>
<sequence>MPIPAHMWLKDDGGAEIRGSSTVQDREGSIEIISFGHGVNLPVDGANGKITGKRTHSPVAFEKEFDAATPYLYKAVATGQTLQSAEIKWYRINDAGKEEAYFVMLLEGVKVCGINPGMANTRLSQVSALNHLEAVSMMYERITWHYLDGNVKYTDSWNDIG</sequence>
<dbReference type="EMBL" id="LPEQ01000141">
    <property type="protein sequence ID" value="KVV37254.1"/>
    <property type="molecule type" value="Genomic_DNA"/>
</dbReference>
<proteinExistence type="predicted"/>
<keyword evidence="2" id="KW-1185">Reference proteome</keyword>
<dbReference type="Pfam" id="PF05638">
    <property type="entry name" value="T6SS_HCP"/>
    <property type="match status" value="1"/>
</dbReference>
<dbReference type="Proteomes" id="UP000062317">
    <property type="component" value="Unassembled WGS sequence"/>
</dbReference>
<dbReference type="InterPro" id="IPR036624">
    <property type="entry name" value="Hcp1-lik_sf"/>
</dbReference>
<gene>
    <name evidence="1" type="ORF">WT27_19125</name>
</gene>
<name>A0A119DKT7_9BURK</name>
<dbReference type="RefSeq" id="WP_060110237.1">
    <property type="nucleotide sequence ID" value="NZ_LPEQ01000141.1"/>
</dbReference>
<organism evidence="1 2">
    <name type="scientific">Burkholderia territorii</name>
    <dbReference type="NCBI Taxonomy" id="1503055"/>
    <lineage>
        <taxon>Bacteria</taxon>
        <taxon>Pseudomonadati</taxon>
        <taxon>Pseudomonadota</taxon>
        <taxon>Betaproteobacteria</taxon>
        <taxon>Burkholderiales</taxon>
        <taxon>Burkholderiaceae</taxon>
        <taxon>Burkholderia</taxon>
        <taxon>Burkholderia cepacia complex</taxon>
    </lineage>
</organism>
<dbReference type="SUPFAM" id="SSF141452">
    <property type="entry name" value="Hcp1-like"/>
    <property type="match status" value="1"/>
</dbReference>
<evidence type="ECO:0000313" key="1">
    <source>
        <dbReference type="EMBL" id="KVV37254.1"/>
    </source>
</evidence>
<evidence type="ECO:0000313" key="2">
    <source>
        <dbReference type="Proteomes" id="UP000062317"/>
    </source>
</evidence>
<dbReference type="NCBIfam" id="TIGR03344">
    <property type="entry name" value="VI_effect_Hcp1"/>
    <property type="match status" value="1"/>
</dbReference>
<dbReference type="AlphaFoldDB" id="A0A119DKT7"/>